<dbReference type="Proteomes" id="UP000434276">
    <property type="component" value="Unassembled WGS sequence"/>
</dbReference>
<dbReference type="EMBL" id="CACSHJ010000089">
    <property type="protein sequence ID" value="CAA0383739.1"/>
    <property type="molecule type" value="Genomic_DNA"/>
</dbReference>
<dbReference type="InterPro" id="IPR004146">
    <property type="entry name" value="DC1"/>
</dbReference>
<evidence type="ECO:0000313" key="5">
    <source>
        <dbReference type="Proteomes" id="UP000434276"/>
    </source>
</evidence>
<feature type="domain" description="DC1" evidence="2">
    <location>
        <begin position="651"/>
        <end position="708"/>
    </location>
</feature>
<evidence type="ECO:0000259" key="2">
    <source>
        <dbReference type="Pfam" id="PF03107"/>
    </source>
</evidence>
<evidence type="ECO:0000259" key="3">
    <source>
        <dbReference type="Pfam" id="PF22926"/>
    </source>
</evidence>
<feature type="domain" description="DC1" evidence="2">
    <location>
        <begin position="508"/>
        <end position="556"/>
    </location>
</feature>
<evidence type="ECO:0000256" key="1">
    <source>
        <dbReference type="ARBA" id="ARBA00022737"/>
    </source>
</evidence>
<feature type="domain" description="DC1" evidence="2">
    <location>
        <begin position="454"/>
        <end position="497"/>
    </location>
</feature>
<dbReference type="SUPFAM" id="SSF57889">
    <property type="entry name" value="Cysteine-rich domain"/>
    <property type="match status" value="4"/>
</dbReference>
<dbReference type="Pfam" id="PF03107">
    <property type="entry name" value="C1_2"/>
    <property type="match status" value="7"/>
</dbReference>
<dbReference type="OrthoDB" id="1250449at2759"/>
<gene>
    <name evidence="4" type="ORF">C24_LOCUS13944</name>
</gene>
<feature type="domain" description="DC1" evidence="2">
    <location>
        <begin position="775"/>
        <end position="825"/>
    </location>
</feature>
<dbReference type="InterPro" id="IPR053192">
    <property type="entry name" value="Vacuole_Formation_Reg"/>
</dbReference>
<protein>
    <recommendedName>
        <fullName evidence="6">Cysteine/Histidine-rich C1 domain family protein</fullName>
    </recommendedName>
</protein>
<feature type="domain" description="DC1" evidence="2">
    <location>
        <begin position="392"/>
        <end position="442"/>
    </location>
</feature>
<accession>A0A5S9XFS4</accession>
<keyword evidence="1" id="KW-0677">Repeat</keyword>
<feature type="domain" description="DC1" evidence="2">
    <location>
        <begin position="717"/>
        <end position="766"/>
    </location>
</feature>
<sequence>MDPEAKLILLILNVNALKSDMKMVLDTEVVSVITQIISLVKSMETETETELMSLISETIDCFTDMDLESQPNPLRKLISLISRTHLVNSSIWAEQKPKFMLMPLIRETWSMKPQPELISLIQKIISLVDNSPELKLKSLITQLIFMDDKVSERLDFLSLSRYIISLATSVDWNLQPKPESELISLTNQSISVFNSMDVDSQPDPLRKLISLASFKFPSPNSRDSDSASDLDSNPNRDILELLEETDSFTEIELSEFLNKKLLFLIPETLSLEPEPKLISLIHRIFSLVMAMNSKWKTFLSLCPQVQVILKEGKFHVIEQGLWSRNQKWDDPVRDDDSTEARVVFWRKNKWDCLPLNWEKFILPREEATHFLCRGCYGENHEYRKAPVEIKHPLHPKHSLQLALFNDDKTRQCYCCHEVLHDDTTSMFYFCSPCDFGLKFTCAKKSPVLSIDQPKWHEHTLALFPSQDPQTCSLCAFKHSNLVFYICPPCDFIVHQSCFSLPHVIRISRHLHCISFTHSFPKGDCICGVCRRKINNDYGGYHCIKNGCFYAVHSKCATQTNVWDGIEREGESEEEVEELEPFVTISDGIIQHFSHEHHHLTLDENTSKDYDENKLCQACIMPIYFGNSYSCLQCDFILHEECAKLSRRLDHPIHPHQLTLVTDNPLRPVGYSINSDRDICSACPSLCIAGFFYECSERNCDFRLHVQCATISEPLLHPSHMHPLFLTSKPDEERNCSVCAEARGYYTKETFNCIEEECDFALCFKCATLPQKVRYKHDKHILPLSYGKKTCSMIYWCEACEGKINPEEGFYKCDEYCCVNLHITCMLGKDLYLKSRSSWSLSCGALLILPNYLWMSRPICSSCRNRCSQRIFLLSRVSLFCSVYCIPTTRELGFFPGLQVGEVALMISSLCSLPPREFQFC</sequence>
<evidence type="ECO:0008006" key="6">
    <source>
        <dbReference type="Google" id="ProtNLM"/>
    </source>
</evidence>
<organism evidence="4 5">
    <name type="scientific">Arabidopsis thaliana</name>
    <name type="common">Mouse-ear cress</name>
    <dbReference type="NCBI Taxonomy" id="3702"/>
    <lineage>
        <taxon>Eukaryota</taxon>
        <taxon>Viridiplantae</taxon>
        <taxon>Streptophyta</taxon>
        <taxon>Embryophyta</taxon>
        <taxon>Tracheophyta</taxon>
        <taxon>Spermatophyta</taxon>
        <taxon>Magnoliopsida</taxon>
        <taxon>eudicotyledons</taxon>
        <taxon>Gunneridae</taxon>
        <taxon>Pentapetalae</taxon>
        <taxon>rosids</taxon>
        <taxon>malvids</taxon>
        <taxon>Brassicales</taxon>
        <taxon>Brassicaceae</taxon>
        <taxon>Camelineae</taxon>
        <taxon>Arabidopsis</taxon>
    </lineage>
</organism>
<feature type="domain" description="DC1" evidence="2">
    <location>
        <begin position="592"/>
        <end position="642"/>
    </location>
</feature>
<reference evidence="4 5" key="1">
    <citation type="submission" date="2019-12" db="EMBL/GenBank/DDBJ databases">
        <authorList>
            <person name="Jiao W.-B."/>
            <person name="Schneeberger K."/>
        </authorList>
    </citation>
    <scope>NUCLEOTIDE SEQUENCE [LARGE SCALE GENOMIC DNA]</scope>
    <source>
        <strain evidence="5">cv. C24</strain>
    </source>
</reference>
<dbReference type="InterPro" id="IPR054483">
    <property type="entry name" value="DC1-like_CT"/>
</dbReference>
<dbReference type="PANTHER" id="PTHR32410:SF153">
    <property type="entry name" value="CHP-RICH ZINC FINGER PROTEIN-LIKE-RELATED"/>
    <property type="match status" value="1"/>
</dbReference>
<dbReference type="AlphaFoldDB" id="A0A5S9XFS4"/>
<dbReference type="PANTHER" id="PTHR32410">
    <property type="entry name" value="CYSTEINE/HISTIDINE-RICH C1 DOMAIN FAMILY PROTEIN"/>
    <property type="match status" value="1"/>
</dbReference>
<name>A0A5S9XFS4_ARATH</name>
<dbReference type="InterPro" id="IPR046349">
    <property type="entry name" value="C1-like_sf"/>
</dbReference>
<feature type="domain" description="DC1-like C-terminal" evidence="3">
    <location>
        <begin position="847"/>
        <end position="885"/>
    </location>
</feature>
<evidence type="ECO:0000313" key="4">
    <source>
        <dbReference type="EMBL" id="CAA0383739.1"/>
    </source>
</evidence>
<dbReference type="ExpressionAtlas" id="A0A5S9XFS4">
    <property type="expression patterns" value="baseline and differential"/>
</dbReference>
<proteinExistence type="predicted"/>
<dbReference type="Pfam" id="PF22926">
    <property type="entry name" value="C1-like_CT"/>
    <property type="match status" value="1"/>
</dbReference>